<reference evidence="4" key="1">
    <citation type="submission" date="2016-11" db="EMBL/GenBank/DDBJ databases">
        <authorList>
            <person name="Varghese N."/>
            <person name="Submissions S."/>
        </authorList>
    </citation>
    <scope>NUCLEOTIDE SEQUENCE [LARGE SCALE GENOMIC DNA]</scope>
    <source>
        <strain evidence="4">DSM 25330</strain>
    </source>
</reference>
<dbReference type="PANTHER" id="PTHR46797">
    <property type="entry name" value="HTH-TYPE TRANSCRIPTIONAL REGULATOR"/>
    <property type="match status" value="1"/>
</dbReference>
<dbReference type="EMBL" id="FQWS01000002">
    <property type="protein sequence ID" value="SHH63064.1"/>
    <property type="molecule type" value="Genomic_DNA"/>
</dbReference>
<name>A0A1M5UJ52_9FLAO</name>
<dbReference type="AlphaFoldDB" id="A0A1M5UJ52"/>
<organism evidence="3 4">
    <name type="scientific">Winogradskyella jejuensis</name>
    <dbReference type="NCBI Taxonomy" id="1089305"/>
    <lineage>
        <taxon>Bacteria</taxon>
        <taxon>Pseudomonadati</taxon>
        <taxon>Bacteroidota</taxon>
        <taxon>Flavobacteriia</taxon>
        <taxon>Flavobacteriales</taxon>
        <taxon>Flavobacteriaceae</taxon>
        <taxon>Winogradskyella</taxon>
    </lineage>
</organism>
<dbReference type="InterPro" id="IPR050807">
    <property type="entry name" value="TransReg_Diox_bact_type"/>
</dbReference>
<keyword evidence="1" id="KW-0238">DNA-binding</keyword>
<dbReference type="PANTHER" id="PTHR46797:SF1">
    <property type="entry name" value="METHYLPHOSPHONATE SYNTHASE"/>
    <property type="match status" value="1"/>
</dbReference>
<dbReference type="GO" id="GO:0003700">
    <property type="term" value="F:DNA-binding transcription factor activity"/>
    <property type="evidence" value="ECO:0007669"/>
    <property type="project" value="TreeGrafter"/>
</dbReference>
<proteinExistence type="predicted"/>
<sequence>MKQCYDTFFRKTSERSLNLLIRLKWIFANSRIFVYMEQDYIKLIFGLKLKQIRTERGLSLFGLSKLSGLSKSYLNEIEKGKKYPKPDKISLLSEHLDIPYDDLVSLKLDKNLAPIGEILQSKLLKEIPLELFGIQENTLIDIISNAPQKVTAFISTIIEIAKNYNFSKESFYLASLRSFQEANHNYFSDLEDSVLAFAKEYQIDLSQRIKTKDLEDILVEEFKYTINNEELETHSELENLRSIYIPKSRTLLITKSIDDAQRAFIYAKELAYNYLKISERLYTFSWIKFDNFDEVLNNFYASYFAGALVIPRLSITEDIKTLFSKKVLNKNDFETLLDRYNASPESIYQRFTNILPKDFKLNNLFFLRFSYEVETKKFHLNKELHLAKHQSPRANESNEHYCQRWISLKVLKAISQSNSEHEFGAQISYYPEDQKSYLVLASATTDPFKTNSFRSISIGIELNTQLERKTNFIKDKSLKPVEVGVTCERCSILNCELRQVEPVIIKTKNKEEKTAQIVAEITEKYSS</sequence>
<dbReference type="Pfam" id="PF01381">
    <property type="entry name" value="HTH_3"/>
    <property type="match status" value="1"/>
</dbReference>
<accession>A0A1M5UJ52</accession>
<dbReference type="STRING" id="1089305.SAMN05444148_2504"/>
<keyword evidence="4" id="KW-1185">Reference proteome</keyword>
<dbReference type="GO" id="GO:0003677">
    <property type="term" value="F:DNA binding"/>
    <property type="evidence" value="ECO:0007669"/>
    <property type="project" value="UniProtKB-KW"/>
</dbReference>
<dbReference type="CDD" id="cd00093">
    <property type="entry name" value="HTH_XRE"/>
    <property type="match status" value="1"/>
</dbReference>
<dbReference type="Gene3D" id="1.10.260.40">
    <property type="entry name" value="lambda repressor-like DNA-binding domains"/>
    <property type="match status" value="1"/>
</dbReference>
<evidence type="ECO:0000259" key="2">
    <source>
        <dbReference type="PROSITE" id="PS50943"/>
    </source>
</evidence>
<gene>
    <name evidence="3" type="ORF">SAMN05444148_2504</name>
</gene>
<dbReference type="InterPro" id="IPR010982">
    <property type="entry name" value="Lambda_DNA-bd_dom_sf"/>
</dbReference>
<evidence type="ECO:0000256" key="1">
    <source>
        <dbReference type="ARBA" id="ARBA00023125"/>
    </source>
</evidence>
<dbReference type="PROSITE" id="PS50943">
    <property type="entry name" value="HTH_CROC1"/>
    <property type="match status" value="1"/>
</dbReference>
<evidence type="ECO:0000313" key="3">
    <source>
        <dbReference type="EMBL" id="SHH63064.1"/>
    </source>
</evidence>
<dbReference type="SMART" id="SM00530">
    <property type="entry name" value="HTH_XRE"/>
    <property type="match status" value="1"/>
</dbReference>
<dbReference type="Proteomes" id="UP000184522">
    <property type="component" value="Unassembled WGS sequence"/>
</dbReference>
<dbReference type="GO" id="GO:0005829">
    <property type="term" value="C:cytosol"/>
    <property type="evidence" value="ECO:0007669"/>
    <property type="project" value="TreeGrafter"/>
</dbReference>
<protein>
    <recommendedName>
        <fullName evidence="2">HTH cro/C1-type domain-containing protein</fullName>
    </recommendedName>
</protein>
<dbReference type="SUPFAM" id="SSF47413">
    <property type="entry name" value="lambda repressor-like DNA-binding domains"/>
    <property type="match status" value="1"/>
</dbReference>
<dbReference type="InterPro" id="IPR001387">
    <property type="entry name" value="Cro/C1-type_HTH"/>
</dbReference>
<feature type="domain" description="HTH cro/C1-type" evidence="2">
    <location>
        <begin position="49"/>
        <end position="103"/>
    </location>
</feature>
<evidence type="ECO:0000313" key="4">
    <source>
        <dbReference type="Proteomes" id="UP000184522"/>
    </source>
</evidence>